<evidence type="ECO:0000313" key="1">
    <source>
        <dbReference type="EMBL" id="KKL73394.1"/>
    </source>
</evidence>
<proteinExistence type="predicted"/>
<protein>
    <submittedName>
        <fullName evidence="1">Uncharacterized protein</fullName>
    </submittedName>
</protein>
<dbReference type="AlphaFoldDB" id="A0A0F9EHE6"/>
<reference evidence="1" key="1">
    <citation type="journal article" date="2015" name="Nature">
        <title>Complex archaea that bridge the gap between prokaryotes and eukaryotes.</title>
        <authorList>
            <person name="Spang A."/>
            <person name="Saw J.H."/>
            <person name="Jorgensen S.L."/>
            <person name="Zaremba-Niedzwiedzka K."/>
            <person name="Martijn J."/>
            <person name="Lind A.E."/>
            <person name="van Eijk R."/>
            <person name="Schleper C."/>
            <person name="Guy L."/>
            <person name="Ettema T.J."/>
        </authorList>
    </citation>
    <scope>NUCLEOTIDE SEQUENCE</scope>
</reference>
<name>A0A0F9EHE6_9ZZZZ</name>
<accession>A0A0F9EHE6</accession>
<organism evidence="1">
    <name type="scientific">marine sediment metagenome</name>
    <dbReference type="NCBI Taxonomy" id="412755"/>
    <lineage>
        <taxon>unclassified sequences</taxon>
        <taxon>metagenomes</taxon>
        <taxon>ecological metagenomes</taxon>
    </lineage>
</organism>
<comment type="caution">
    <text evidence="1">The sequence shown here is derived from an EMBL/GenBank/DDBJ whole genome shotgun (WGS) entry which is preliminary data.</text>
</comment>
<gene>
    <name evidence="1" type="ORF">LCGC14_2075360</name>
</gene>
<sequence>MDALDRLVKKLENRKLDRSLSSILNKLEGELIWEIEKSFVCKAYDRNGQVIIECGN</sequence>
<dbReference type="EMBL" id="LAZR01024973">
    <property type="protein sequence ID" value="KKL73394.1"/>
    <property type="molecule type" value="Genomic_DNA"/>
</dbReference>